<dbReference type="Proteomes" id="UP001189429">
    <property type="component" value="Unassembled WGS sequence"/>
</dbReference>
<protein>
    <recommendedName>
        <fullName evidence="4">C3H1-type domain-containing protein</fullName>
    </recommendedName>
</protein>
<comment type="caution">
    <text evidence="2">The sequence shown here is derived from an EMBL/GenBank/DDBJ whole genome shotgun (WGS) entry which is preliminary data.</text>
</comment>
<evidence type="ECO:0000313" key="3">
    <source>
        <dbReference type="Proteomes" id="UP001189429"/>
    </source>
</evidence>
<proteinExistence type="predicted"/>
<feature type="compositionally biased region" description="Low complexity" evidence="1">
    <location>
        <begin position="196"/>
        <end position="208"/>
    </location>
</feature>
<dbReference type="EMBL" id="CAUYUJ010021429">
    <property type="protein sequence ID" value="CAK0904627.1"/>
    <property type="molecule type" value="Genomic_DNA"/>
</dbReference>
<accession>A0ABN9Y0T5</accession>
<feature type="region of interest" description="Disordered" evidence="1">
    <location>
        <begin position="178"/>
        <end position="218"/>
    </location>
</feature>
<keyword evidence="3" id="KW-1185">Reference proteome</keyword>
<sequence length="464" mass="50347">MSSKMDVRELVSSLRAQLLRGLAHSQGMHFQGLSAAARSAKNLAPKQRNKIIKIDFAYHLCEHITQQSVSDFISEVFGAEYPADPCPLTSPEVVVPRFRSRPQGRALDPTAADFVPLHYVRSEGARAPAQPASYQALWSVPEALASAQCLYDSQLSAFSGLVESQNQTIAKLQGILDKLGVPPRPQEPSESDSFHADSSSESPSTRPSGDGTGPQHPRLESIQRQIDGMATSMDAKISSSVSSAMSEVARGFPALLRELTQDLGTKIMETAAPKLLELLMPILEGRLLKVMDVVGILQTRLQELEKRSPLAEGYSDDLESLAEEVSVLGSRLQEVEGSIASLLDPARRGPCSPVRSNVSKASSANILCKFGYECNRPNCTFSHPRGRKIDGKEPQRIEPAAKPIDYARFDAINDAFDAEELVGHLSGALRLPPEPEDGDNDVYGGELLVGQGVAHWHPPEPDID</sequence>
<evidence type="ECO:0008006" key="4">
    <source>
        <dbReference type="Google" id="ProtNLM"/>
    </source>
</evidence>
<evidence type="ECO:0000256" key="1">
    <source>
        <dbReference type="SAM" id="MobiDB-lite"/>
    </source>
</evidence>
<reference evidence="2" key="1">
    <citation type="submission" date="2023-10" db="EMBL/GenBank/DDBJ databases">
        <authorList>
            <person name="Chen Y."/>
            <person name="Shah S."/>
            <person name="Dougan E. K."/>
            <person name="Thang M."/>
            <person name="Chan C."/>
        </authorList>
    </citation>
    <scope>NUCLEOTIDE SEQUENCE [LARGE SCALE GENOMIC DNA]</scope>
</reference>
<gene>
    <name evidence="2" type="ORF">PCOR1329_LOCUS80581</name>
</gene>
<organism evidence="2 3">
    <name type="scientific">Prorocentrum cordatum</name>
    <dbReference type="NCBI Taxonomy" id="2364126"/>
    <lineage>
        <taxon>Eukaryota</taxon>
        <taxon>Sar</taxon>
        <taxon>Alveolata</taxon>
        <taxon>Dinophyceae</taxon>
        <taxon>Prorocentrales</taxon>
        <taxon>Prorocentraceae</taxon>
        <taxon>Prorocentrum</taxon>
    </lineage>
</organism>
<evidence type="ECO:0000313" key="2">
    <source>
        <dbReference type="EMBL" id="CAK0904627.1"/>
    </source>
</evidence>
<dbReference type="Gene3D" id="4.10.1000.40">
    <property type="match status" value="1"/>
</dbReference>
<name>A0ABN9Y0T5_9DINO</name>